<dbReference type="EMBL" id="BK015959">
    <property type="protein sequence ID" value="DAF87149.1"/>
    <property type="molecule type" value="Genomic_DNA"/>
</dbReference>
<name>A0A8S5TY62_9VIRU</name>
<protein>
    <submittedName>
        <fullName evidence="1">Uncharacterized protein</fullName>
    </submittedName>
</protein>
<evidence type="ECO:0000313" key="1">
    <source>
        <dbReference type="EMBL" id="DAF87149.1"/>
    </source>
</evidence>
<proteinExistence type="predicted"/>
<organism evidence="1">
    <name type="scientific">Phage sp. ctHEp8</name>
    <dbReference type="NCBI Taxonomy" id="2825790"/>
    <lineage>
        <taxon>Viruses</taxon>
    </lineage>
</organism>
<sequence length="83" mass="9699">MKSQIKSLVKNMYSANRVLVKTNTQEASEEFKKYFFAVIEMTGCNAEKLLELIRVETVYKSTSQRLAEQRQLDDIFANPEKYL</sequence>
<reference evidence="1" key="1">
    <citation type="journal article" date="2021" name="Proc. Natl. Acad. Sci. U.S.A.">
        <title>A Catalog of Tens of Thousands of Viruses from Human Metagenomes Reveals Hidden Associations with Chronic Diseases.</title>
        <authorList>
            <person name="Tisza M.J."/>
            <person name="Buck C.B."/>
        </authorList>
    </citation>
    <scope>NUCLEOTIDE SEQUENCE</scope>
    <source>
        <strain evidence="1">CtHEp8</strain>
    </source>
</reference>
<accession>A0A8S5TY62</accession>